<dbReference type="CDD" id="cd13134">
    <property type="entry name" value="MATE_like_8"/>
    <property type="match status" value="1"/>
</dbReference>
<evidence type="ECO:0000313" key="9">
    <source>
        <dbReference type="Proteomes" id="UP000244184"/>
    </source>
</evidence>
<feature type="transmembrane region" description="Helical" evidence="7">
    <location>
        <begin position="88"/>
        <end position="110"/>
    </location>
</feature>
<dbReference type="Proteomes" id="UP000244184">
    <property type="component" value="Unassembled WGS sequence"/>
</dbReference>
<dbReference type="PIRSF" id="PIRSF006603">
    <property type="entry name" value="DinF"/>
    <property type="match status" value="1"/>
</dbReference>
<accession>A0A2T6G6H0</accession>
<comment type="caution">
    <text evidence="8">The sequence shown here is derived from an EMBL/GenBank/DDBJ whole genome shotgun (WGS) entry which is preliminary data.</text>
</comment>
<dbReference type="InterPro" id="IPR048279">
    <property type="entry name" value="MdtK-like"/>
</dbReference>
<feature type="transmembrane region" description="Helical" evidence="7">
    <location>
        <begin position="200"/>
        <end position="218"/>
    </location>
</feature>
<keyword evidence="4 7" id="KW-0812">Transmembrane</keyword>
<keyword evidence="2" id="KW-0813">Transport</keyword>
<dbReference type="GO" id="GO:0005886">
    <property type="term" value="C:plasma membrane"/>
    <property type="evidence" value="ECO:0007669"/>
    <property type="project" value="UniProtKB-SubCell"/>
</dbReference>
<evidence type="ECO:0000256" key="7">
    <source>
        <dbReference type="SAM" id="Phobius"/>
    </source>
</evidence>
<feature type="transmembrane region" description="Helical" evidence="7">
    <location>
        <begin position="414"/>
        <end position="434"/>
    </location>
</feature>
<evidence type="ECO:0000313" key="8">
    <source>
        <dbReference type="EMBL" id="PUA39742.1"/>
    </source>
</evidence>
<gene>
    <name evidence="8" type="ORF">C8Z91_10050</name>
</gene>
<feature type="transmembrane region" description="Helical" evidence="7">
    <location>
        <begin position="12"/>
        <end position="31"/>
    </location>
</feature>
<evidence type="ECO:0000256" key="3">
    <source>
        <dbReference type="ARBA" id="ARBA00022475"/>
    </source>
</evidence>
<dbReference type="GO" id="GO:0015297">
    <property type="term" value="F:antiporter activity"/>
    <property type="evidence" value="ECO:0007669"/>
    <property type="project" value="InterPro"/>
</dbReference>
<dbReference type="InterPro" id="IPR047135">
    <property type="entry name" value="YsiQ"/>
</dbReference>
<comment type="subcellular location">
    <subcellularLocation>
        <location evidence="1">Cell membrane</location>
        <topology evidence="1">Multi-pass membrane protein</topology>
    </subcellularLocation>
</comment>
<dbReference type="RefSeq" id="WP_108531292.1">
    <property type="nucleotide sequence ID" value="NZ_PYHP01000022.1"/>
</dbReference>
<feature type="transmembrane region" description="Helical" evidence="7">
    <location>
        <begin position="281"/>
        <end position="301"/>
    </location>
</feature>
<keyword evidence="3" id="KW-1003">Cell membrane</keyword>
<evidence type="ECO:0000256" key="5">
    <source>
        <dbReference type="ARBA" id="ARBA00022989"/>
    </source>
</evidence>
<dbReference type="EMBL" id="PYHP01000022">
    <property type="protein sequence ID" value="PUA39742.1"/>
    <property type="molecule type" value="Genomic_DNA"/>
</dbReference>
<feature type="transmembrane region" description="Helical" evidence="7">
    <location>
        <begin position="51"/>
        <end position="76"/>
    </location>
</feature>
<dbReference type="Pfam" id="PF01554">
    <property type="entry name" value="MatE"/>
    <property type="match status" value="2"/>
</dbReference>
<protein>
    <submittedName>
        <fullName evidence="8">MATE family efflux transporter</fullName>
    </submittedName>
</protein>
<feature type="transmembrane region" description="Helical" evidence="7">
    <location>
        <begin position="256"/>
        <end position="275"/>
    </location>
</feature>
<dbReference type="AlphaFoldDB" id="A0A2T6G6H0"/>
<dbReference type="GO" id="GO:0042910">
    <property type="term" value="F:xenobiotic transmembrane transporter activity"/>
    <property type="evidence" value="ECO:0007669"/>
    <property type="project" value="InterPro"/>
</dbReference>
<evidence type="ECO:0000256" key="4">
    <source>
        <dbReference type="ARBA" id="ARBA00022692"/>
    </source>
</evidence>
<evidence type="ECO:0000256" key="6">
    <source>
        <dbReference type="ARBA" id="ARBA00023136"/>
    </source>
</evidence>
<dbReference type="NCBIfam" id="TIGR00797">
    <property type="entry name" value="matE"/>
    <property type="match status" value="1"/>
</dbReference>
<organism evidence="8 9">
    <name type="scientific">Paenibacillus elgii</name>
    <dbReference type="NCBI Taxonomy" id="189691"/>
    <lineage>
        <taxon>Bacteria</taxon>
        <taxon>Bacillati</taxon>
        <taxon>Bacillota</taxon>
        <taxon>Bacilli</taxon>
        <taxon>Bacillales</taxon>
        <taxon>Paenibacillaceae</taxon>
        <taxon>Paenibacillus</taxon>
    </lineage>
</organism>
<name>A0A2T6G6H0_9BACL</name>
<feature type="transmembrane region" description="Helical" evidence="7">
    <location>
        <begin position="355"/>
        <end position="379"/>
    </location>
</feature>
<keyword evidence="6 7" id="KW-0472">Membrane</keyword>
<reference evidence="8 9" key="1">
    <citation type="submission" date="2018-03" db="EMBL/GenBank/DDBJ databases">
        <title>Genome sequence of Paenibacillus elgii strain AC13 an antimicrobial compound producing bacteria.</title>
        <authorList>
            <person name="Kurokawa A.S."/>
            <person name="Araujo J.F."/>
            <person name="Costa R.A."/>
            <person name="Ortega D.B."/>
            <person name="Pires A.S."/>
            <person name="Pappas G.J.Jr."/>
            <person name="Franco O.L."/>
            <person name="Barreto C."/>
            <person name="Magalhaes B.S."/>
            <person name="Kruger R.H."/>
        </authorList>
    </citation>
    <scope>NUCLEOTIDE SEQUENCE [LARGE SCALE GENOMIC DNA]</scope>
    <source>
        <strain evidence="8 9">AC13</strain>
    </source>
</reference>
<feature type="transmembrane region" description="Helical" evidence="7">
    <location>
        <begin position="386"/>
        <end position="408"/>
    </location>
</feature>
<feature type="transmembrane region" description="Helical" evidence="7">
    <location>
        <begin position="130"/>
        <end position="151"/>
    </location>
</feature>
<sequence>MEKQQDKRFTLFRLMGPIFVEQLLQTIILNIDTLMLSNYSDRSVAAVGVAAQVLTVAQLMFGFVTVGLSVLISQLLGAGKEREAARMASIALGMNLVLGLVVSLALFIFAKPLLGLMKLPPELMGDGYTFLSTVGMLSFTVAIISTADAVLRMHGFLKPMLLLSFSVIMINIAGNFLFLYGPFGIPVLGVEGVALATNASRVFGVGLALFLLIKYLPYPLSWKDMFRLPVNEVKEMTRIGIPSAGENISYNASQVFITYFVTMLGTSALTTKIYTQNITTFVFLVSVSIGQATSMMIGRLIGAGQHDTAYRVCYRNLRIGWAINFGIGCFLVICSRPLLGLFTNDPEVIRLGQTLMLLSLLLEAGRACNVIVIGALNAAGDVRFPVVMGLISMWGLSIPLAYLFGIVYKLGIPGIWLAFIVDEFLRGASMLLRWRSRKWQRIRFALVSGSAKM</sequence>
<proteinExistence type="predicted"/>
<dbReference type="InterPro" id="IPR002528">
    <property type="entry name" value="MATE_fam"/>
</dbReference>
<feature type="transmembrane region" description="Helical" evidence="7">
    <location>
        <begin position="160"/>
        <end position="180"/>
    </location>
</feature>
<feature type="transmembrane region" description="Helical" evidence="7">
    <location>
        <begin position="321"/>
        <end position="343"/>
    </location>
</feature>
<keyword evidence="5 7" id="KW-1133">Transmembrane helix</keyword>
<evidence type="ECO:0000256" key="2">
    <source>
        <dbReference type="ARBA" id="ARBA00022448"/>
    </source>
</evidence>
<evidence type="ECO:0000256" key="1">
    <source>
        <dbReference type="ARBA" id="ARBA00004651"/>
    </source>
</evidence>
<dbReference type="PANTHER" id="PTHR42925">
    <property type="entry name" value="MULTIDRUG AND TOXIN EFFLUX PROTEIN MATE FAMILY"/>
    <property type="match status" value="1"/>
</dbReference>
<dbReference type="PANTHER" id="PTHR42925:SF1">
    <property type="entry name" value="VIRULENCE FACTOR MVIN"/>
    <property type="match status" value="1"/>
</dbReference>